<dbReference type="AlphaFoldDB" id="A0A0W0F9Z2"/>
<feature type="domain" description="Nephrocystin 3-like N-terminal" evidence="2">
    <location>
        <begin position="74"/>
        <end position="239"/>
    </location>
</feature>
<evidence type="ECO:0000313" key="4">
    <source>
        <dbReference type="Proteomes" id="UP000054988"/>
    </source>
</evidence>
<evidence type="ECO:0000313" key="3">
    <source>
        <dbReference type="EMBL" id="KTB33130.1"/>
    </source>
</evidence>
<dbReference type="eggNOG" id="ENOG502QWK4">
    <property type="taxonomic scope" value="Eukaryota"/>
</dbReference>
<evidence type="ECO:0000256" key="1">
    <source>
        <dbReference type="ARBA" id="ARBA00022737"/>
    </source>
</evidence>
<organism evidence="3 4">
    <name type="scientific">Moniliophthora roreri</name>
    <name type="common">Frosty pod rot fungus</name>
    <name type="synonym">Monilia roreri</name>
    <dbReference type="NCBI Taxonomy" id="221103"/>
    <lineage>
        <taxon>Eukaryota</taxon>
        <taxon>Fungi</taxon>
        <taxon>Dikarya</taxon>
        <taxon>Basidiomycota</taxon>
        <taxon>Agaricomycotina</taxon>
        <taxon>Agaricomycetes</taxon>
        <taxon>Agaricomycetidae</taxon>
        <taxon>Agaricales</taxon>
        <taxon>Marasmiineae</taxon>
        <taxon>Marasmiaceae</taxon>
        <taxon>Moniliophthora</taxon>
    </lineage>
</organism>
<dbReference type="InterPro" id="IPR056884">
    <property type="entry name" value="NPHP3-like_N"/>
</dbReference>
<accession>A0A0W0F9Z2</accession>
<reference evidence="3 4" key="1">
    <citation type="submission" date="2015-12" db="EMBL/GenBank/DDBJ databases">
        <title>Draft genome sequence of Moniliophthora roreri, the causal agent of frosty pod rot of cacao.</title>
        <authorList>
            <person name="Aime M.C."/>
            <person name="Diaz-Valderrama J.R."/>
            <person name="Kijpornyongpan T."/>
            <person name="Phillips-Mora W."/>
        </authorList>
    </citation>
    <scope>NUCLEOTIDE SEQUENCE [LARGE SCALE GENOMIC DNA]</scope>
    <source>
        <strain evidence="3 4">MCA 2952</strain>
    </source>
</reference>
<proteinExistence type="predicted"/>
<keyword evidence="1" id="KW-0677">Repeat</keyword>
<protein>
    <recommendedName>
        <fullName evidence="2">Nephrocystin 3-like N-terminal domain-containing protein</fullName>
    </recommendedName>
</protein>
<dbReference type="SUPFAM" id="SSF52540">
    <property type="entry name" value="P-loop containing nucleoside triphosphate hydrolases"/>
    <property type="match status" value="1"/>
</dbReference>
<comment type="caution">
    <text evidence="3">The sequence shown here is derived from an EMBL/GenBank/DDBJ whole genome shotgun (WGS) entry which is preliminary data.</text>
</comment>
<dbReference type="PANTHER" id="PTHR10039:SF17">
    <property type="entry name" value="FUNGAL STAND N-TERMINAL GOODBYE DOMAIN-CONTAINING PROTEIN-RELATED"/>
    <property type="match status" value="1"/>
</dbReference>
<dbReference type="Pfam" id="PF24883">
    <property type="entry name" value="NPHP3_N"/>
    <property type="match status" value="1"/>
</dbReference>
<dbReference type="InterPro" id="IPR027417">
    <property type="entry name" value="P-loop_NTPase"/>
</dbReference>
<sequence length="765" mass="87993">MFSSTRNVTIHDGEFQNLVYGDQVNYTVQGDTSRNSDDVLRLVTAKAAANAFYNAGQRFPPPNCHPGTRTKVLDQLNRWISNESKAERAYWLYGPAGVGKSAIAQNLCEQHAGKQLAAAFFFSRNDPSRDKLDPFVATIVYQILTSESLRDLIGPFIIEAIHLDPKVFERSFEHQSRKLILEPFLRVGPGDWGTFSDLVVIDGLDECVDIREQERLLTMIQEILSSIPQCRFVFLIHSRPEPRICQGFNHRRFGSLLGRLAIGDSDDTTRDIIKFLRDRFHALRRSHVALRHTDDSWPGEDVIHQLVRRACGQFIFVVTVVKYLESDDDSPLVRLKAILRIRTEDLPGSPYPDLDLLYHQILSTCHRRWEDVCQVLRVLITPDYYKPRLHDVEPTPASFKFGDYAYTYAPGQRSPMVIMNSLDLGPGELEVRLFRLHAVIGVPRHEDVDIHILHASFTEFLLDNARSGKYHVKPLTESEYFDYLAKAGLRLASIITSKYPLYHTSGDAQSFASSLPIWDAYACKLVPRVKHYLLRNCLLFCQRVTTPSKDLLTALNQFDPYPIVTILGMGAGRSLCHFVHVICTQWHQTVSWAKSLGARSPKMFVDHLKQFLHGVWIGYASKYPGNSKFHPFLLLQDYITQYWPKLYILILPTDSKRLLPPDWTIVSLTRSRLKKIYWKNDSVIQIGGDKEGLHALITYLSQSDILKLDPLTRWNRYLLRDLVEKRWRELGLPKGKYRYNWRTGWFAPTLDLFTWQSNEASRADV</sequence>
<dbReference type="Proteomes" id="UP000054988">
    <property type="component" value="Unassembled WGS sequence"/>
</dbReference>
<name>A0A0W0F9Z2_MONRR</name>
<dbReference type="PANTHER" id="PTHR10039">
    <property type="entry name" value="AMELOGENIN"/>
    <property type="match status" value="1"/>
</dbReference>
<dbReference type="EMBL" id="LATX01002190">
    <property type="protein sequence ID" value="KTB33130.1"/>
    <property type="molecule type" value="Genomic_DNA"/>
</dbReference>
<evidence type="ECO:0000259" key="2">
    <source>
        <dbReference type="Pfam" id="PF24883"/>
    </source>
</evidence>
<dbReference type="Gene3D" id="3.40.50.300">
    <property type="entry name" value="P-loop containing nucleotide triphosphate hydrolases"/>
    <property type="match status" value="1"/>
</dbReference>
<gene>
    <name evidence="3" type="ORF">WG66_14267</name>
</gene>